<feature type="domain" description="M23ase beta-sheet core" evidence="1">
    <location>
        <begin position="92"/>
        <end position="191"/>
    </location>
</feature>
<dbReference type="GO" id="GO:0004222">
    <property type="term" value="F:metalloendopeptidase activity"/>
    <property type="evidence" value="ECO:0007669"/>
    <property type="project" value="TreeGrafter"/>
</dbReference>
<proteinExistence type="predicted"/>
<dbReference type="InterPro" id="IPR011055">
    <property type="entry name" value="Dup_hybrid_motif"/>
</dbReference>
<dbReference type="Gene3D" id="2.70.70.10">
    <property type="entry name" value="Glucose Permease (Domain IIA)"/>
    <property type="match status" value="1"/>
</dbReference>
<name>A0A4R5CST3_9FLAO</name>
<dbReference type="InterPro" id="IPR050570">
    <property type="entry name" value="Cell_wall_metabolism_enzyme"/>
</dbReference>
<comment type="caution">
    <text evidence="2">The sequence shown here is derived from an EMBL/GenBank/DDBJ whole genome shotgun (WGS) entry which is preliminary data.</text>
</comment>
<dbReference type="CDD" id="cd12797">
    <property type="entry name" value="M23_peptidase"/>
    <property type="match status" value="1"/>
</dbReference>
<dbReference type="InterPro" id="IPR016047">
    <property type="entry name" value="M23ase_b-sheet_dom"/>
</dbReference>
<dbReference type="AlphaFoldDB" id="A0A4R5CST3"/>
<reference evidence="2 3" key="1">
    <citation type="submission" date="2019-03" db="EMBL/GenBank/DDBJ databases">
        <title>Flavobacterium TSA-D2 sp. nov., isolated from arctic soil.</title>
        <authorList>
            <person name="Chaudhary D.K."/>
        </authorList>
    </citation>
    <scope>NUCLEOTIDE SEQUENCE [LARGE SCALE GENOMIC DNA]</scope>
    <source>
        <strain evidence="2 3">TSA-D2</strain>
    </source>
</reference>
<organism evidence="2 3">
    <name type="scientific">Flavobacterium hiemivividum</name>
    <dbReference type="NCBI Taxonomy" id="2541734"/>
    <lineage>
        <taxon>Bacteria</taxon>
        <taxon>Pseudomonadati</taxon>
        <taxon>Bacteroidota</taxon>
        <taxon>Flavobacteriia</taxon>
        <taxon>Flavobacteriales</taxon>
        <taxon>Flavobacteriaceae</taxon>
        <taxon>Flavobacterium</taxon>
    </lineage>
</organism>
<dbReference type="Proteomes" id="UP000294597">
    <property type="component" value="Unassembled WGS sequence"/>
</dbReference>
<dbReference type="PANTHER" id="PTHR21666">
    <property type="entry name" value="PEPTIDASE-RELATED"/>
    <property type="match status" value="1"/>
</dbReference>
<dbReference type="PANTHER" id="PTHR21666:SF270">
    <property type="entry name" value="MUREIN HYDROLASE ACTIVATOR ENVC"/>
    <property type="match status" value="1"/>
</dbReference>
<gene>
    <name evidence="2" type="ORF">E0F98_12565</name>
</gene>
<dbReference type="RefSeq" id="WP_132111995.1">
    <property type="nucleotide sequence ID" value="NZ_SMFO01000010.1"/>
</dbReference>
<sequence length="226" mass="25165">MTSLETILINIQDAKVIADSITLKQYIPLDLSVSNQNLTKESLANAATFENYIENYLTLNNSKVAYGGYNEERNLYKRSSMFKDLETEERNMHIGLDLWIKAGTPILAALDGTVHSFNFNAGFGDYGPTIILEHQVENHLFYTLYGHLSLDSLENIAIGNVINKGQQIGLLGNSTVNGDYSPHLHFQIIKNIGTNLGDYPGVCTKSDLDFYLDNCPDPNLLLKITS</sequence>
<dbReference type="EMBL" id="SMFO01000010">
    <property type="protein sequence ID" value="TDE02637.1"/>
    <property type="molecule type" value="Genomic_DNA"/>
</dbReference>
<evidence type="ECO:0000313" key="2">
    <source>
        <dbReference type="EMBL" id="TDE02637.1"/>
    </source>
</evidence>
<accession>A0A4R5CST3</accession>
<dbReference type="SUPFAM" id="SSF51261">
    <property type="entry name" value="Duplicated hybrid motif"/>
    <property type="match status" value="1"/>
</dbReference>
<evidence type="ECO:0000313" key="3">
    <source>
        <dbReference type="Proteomes" id="UP000294597"/>
    </source>
</evidence>
<evidence type="ECO:0000259" key="1">
    <source>
        <dbReference type="Pfam" id="PF01551"/>
    </source>
</evidence>
<keyword evidence="3" id="KW-1185">Reference proteome</keyword>
<protein>
    <submittedName>
        <fullName evidence="2">Peptidase M23</fullName>
    </submittedName>
</protein>
<dbReference type="Pfam" id="PF01551">
    <property type="entry name" value="Peptidase_M23"/>
    <property type="match status" value="1"/>
</dbReference>